<dbReference type="EMBL" id="JBHRYA010000001">
    <property type="protein sequence ID" value="MFC3714844.1"/>
    <property type="molecule type" value="Genomic_DNA"/>
</dbReference>
<evidence type="ECO:0000313" key="15">
    <source>
        <dbReference type="Proteomes" id="UP001595705"/>
    </source>
</evidence>
<evidence type="ECO:0000256" key="8">
    <source>
        <dbReference type="ARBA" id="ARBA00022692"/>
    </source>
</evidence>
<keyword evidence="5" id="KW-0813">Transport</keyword>
<evidence type="ECO:0000256" key="10">
    <source>
        <dbReference type="ARBA" id="ARBA00023136"/>
    </source>
</evidence>
<keyword evidence="10 13" id="KW-0472">Membrane</keyword>
<evidence type="ECO:0000256" key="2">
    <source>
        <dbReference type="ARBA" id="ARBA00004429"/>
    </source>
</evidence>
<feature type="transmembrane region" description="Helical" evidence="13">
    <location>
        <begin position="58"/>
        <end position="82"/>
    </location>
</feature>
<proteinExistence type="inferred from homology"/>
<evidence type="ECO:0000256" key="7">
    <source>
        <dbReference type="ARBA" id="ARBA00022519"/>
    </source>
</evidence>
<sequence length="366" mass="40141">MPKKLDSWLFREFAQATFATLVVLMIVSLGGVFADVLGDIARGRVPAGMMLAQLGLQLLNYLPLILPLGLMLGLLLAVGRLYRDSEMPVLTAIGVGPRRLLRPLMMLVLPVVAVIALCSLWLGPWARDYARGMVEAGNRSLLVAGLEPGRFIELPGGGGVVYVGSMSNDGTRLSRVFVYRQDGDRLDVTTARHGQLNVDGEERYLTLDQGFEVEGPLGAGRDYRLMRYASNDLRLPDVDAESDDTDPERMPTSALLGDPRPEAVAQLHYRLGPPLLALAFALLAVPLGRSSPRQTRYGRVMLGFLAYMVGTNLMWMGTDWLAKGKLPLAMGLWWLLLPLLAFAAWAYLRDGRMRRPRVGRAARGGA</sequence>
<dbReference type="PANTHER" id="PTHR33529:SF7">
    <property type="entry name" value="LIPOPOLYSACCHARIDE EXPORT SYSTEM PERMEASE PROTEIN LPTF"/>
    <property type="match status" value="1"/>
</dbReference>
<evidence type="ECO:0000256" key="9">
    <source>
        <dbReference type="ARBA" id="ARBA00022989"/>
    </source>
</evidence>
<dbReference type="RefSeq" id="WP_386741807.1">
    <property type="nucleotide sequence ID" value="NZ_JBHRYA010000001.1"/>
</dbReference>
<evidence type="ECO:0000256" key="1">
    <source>
        <dbReference type="ARBA" id="ARBA00002265"/>
    </source>
</evidence>
<dbReference type="Proteomes" id="UP001595705">
    <property type="component" value="Unassembled WGS sequence"/>
</dbReference>
<comment type="caution">
    <text evidence="14">The sequence shown here is derived from an EMBL/GenBank/DDBJ whole genome shotgun (WGS) entry which is preliminary data.</text>
</comment>
<dbReference type="NCBIfam" id="TIGR04407">
    <property type="entry name" value="LptF_YjgP"/>
    <property type="match status" value="1"/>
</dbReference>
<feature type="transmembrane region" description="Helical" evidence="13">
    <location>
        <begin position="330"/>
        <end position="348"/>
    </location>
</feature>
<organism evidence="14 15">
    <name type="scientific">Luteimonas soli</name>
    <dbReference type="NCBI Taxonomy" id="1648966"/>
    <lineage>
        <taxon>Bacteria</taxon>
        <taxon>Pseudomonadati</taxon>
        <taxon>Pseudomonadota</taxon>
        <taxon>Gammaproteobacteria</taxon>
        <taxon>Lysobacterales</taxon>
        <taxon>Lysobacteraceae</taxon>
        <taxon>Luteimonas</taxon>
    </lineage>
</organism>
<evidence type="ECO:0000256" key="12">
    <source>
        <dbReference type="SAM" id="MobiDB-lite"/>
    </source>
</evidence>
<evidence type="ECO:0000256" key="3">
    <source>
        <dbReference type="ARBA" id="ARBA00007725"/>
    </source>
</evidence>
<evidence type="ECO:0000256" key="4">
    <source>
        <dbReference type="ARBA" id="ARBA00014213"/>
    </source>
</evidence>
<evidence type="ECO:0000313" key="14">
    <source>
        <dbReference type="EMBL" id="MFC3714844.1"/>
    </source>
</evidence>
<dbReference type="InterPro" id="IPR030922">
    <property type="entry name" value="LptF"/>
</dbReference>
<dbReference type="PANTHER" id="PTHR33529">
    <property type="entry name" value="SLR0882 PROTEIN-RELATED"/>
    <property type="match status" value="1"/>
</dbReference>
<evidence type="ECO:0000256" key="13">
    <source>
        <dbReference type="SAM" id="Phobius"/>
    </source>
</evidence>
<comment type="function">
    <text evidence="1">Part of the ABC transporter complex LptBFG involved in the translocation of lipopolysaccharide (LPS) from the inner membrane to the outer membrane.</text>
</comment>
<reference evidence="15" key="1">
    <citation type="journal article" date="2019" name="Int. J. Syst. Evol. Microbiol.">
        <title>The Global Catalogue of Microorganisms (GCM) 10K type strain sequencing project: providing services to taxonomists for standard genome sequencing and annotation.</title>
        <authorList>
            <consortium name="The Broad Institute Genomics Platform"/>
            <consortium name="The Broad Institute Genome Sequencing Center for Infectious Disease"/>
            <person name="Wu L."/>
            <person name="Ma J."/>
        </authorList>
    </citation>
    <scope>NUCLEOTIDE SEQUENCE [LARGE SCALE GENOMIC DNA]</scope>
    <source>
        <strain evidence="15">KCTC 42441</strain>
    </source>
</reference>
<keyword evidence="7" id="KW-0997">Cell inner membrane</keyword>
<keyword evidence="6" id="KW-1003">Cell membrane</keyword>
<comment type="similarity">
    <text evidence="3">Belongs to the LptF/LptG family.</text>
</comment>
<comment type="subcellular location">
    <subcellularLocation>
        <location evidence="2">Cell inner membrane</location>
        <topology evidence="2">Multi-pass membrane protein</topology>
    </subcellularLocation>
</comment>
<dbReference type="InterPro" id="IPR005495">
    <property type="entry name" value="LptG/LptF_permease"/>
</dbReference>
<evidence type="ECO:0000256" key="6">
    <source>
        <dbReference type="ARBA" id="ARBA00022475"/>
    </source>
</evidence>
<protein>
    <recommendedName>
        <fullName evidence="4">Lipopolysaccharide export system permease protein LptF</fullName>
    </recommendedName>
</protein>
<dbReference type="Pfam" id="PF03739">
    <property type="entry name" value="LptF_LptG"/>
    <property type="match status" value="1"/>
</dbReference>
<keyword evidence="8 13" id="KW-0812">Transmembrane</keyword>
<accession>A0ABV7XFE7</accession>
<feature type="transmembrane region" description="Helical" evidence="13">
    <location>
        <begin position="103"/>
        <end position="123"/>
    </location>
</feature>
<feature type="transmembrane region" description="Helical" evidence="13">
    <location>
        <begin position="300"/>
        <end position="318"/>
    </location>
</feature>
<keyword evidence="9 13" id="KW-1133">Transmembrane helix</keyword>
<evidence type="ECO:0000256" key="5">
    <source>
        <dbReference type="ARBA" id="ARBA00022448"/>
    </source>
</evidence>
<feature type="region of interest" description="Disordered" evidence="12">
    <location>
        <begin position="236"/>
        <end position="257"/>
    </location>
</feature>
<name>A0ABV7XFE7_9GAMM</name>
<evidence type="ECO:0000256" key="11">
    <source>
        <dbReference type="ARBA" id="ARBA00026081"/>
    </source>
</evidence>
<keyword evidence="15" id="KW-1185">Reference proteome</keyword>
<comment type="subunit">
    <text evidence="11">Component of the lipopolysaccharide transport and assembly complex. The LptBFG transporter is composed of two ATP-binding proteins (LptB) and two transmembrane proteins (LptF and LptG).</text>
</comment>
<gene>
    <name evidence="14" type="primary">lptF</name>
    <name evidence="14" type="ORF">ACFONC_01560</name>
</gene>